<evidence type="ECO:0000256" key="1">
    <source>
        <dbReference type="ARBA" id="ARBA00008361"/>
    </source>
</evidence>
<evidence type="ECO:0000259" key="4">
    <source>
        <dbReference type="Pfam" id="PF08241"/>
    </source>
</evidence>
<dbReference type="CDD" id="cd02440">
    <property type="entry name" value="AdoMet_MTases"/>
    <property type="match status" value="1"/>
</dbReference>
<sequence>MNQTPSRPPSHDQKVDSQFGAQAQAYIDSAVHAGGDDLDAVEALAADRQPAHAVDLGTGGGHVAWRLARHARRVSAIDLSPAMVAAVESAAAQRGLGNITGVVAPAERIPLDDGSTDLLACRFSTHHWRDVDAGLREARRILQPGATAIFIDVVSPGYAPFDTHLQALELLRDPSHVRNYTPAEWASALARAGFRLRATQTRRLRMDYASWVDRMRTPEVHRAAILSLQQHAAAETARYFAIEANGSFTLDTLQLEVTACRARSA</sequence>
<dbReference type="PANTHER" id="PTHR44942:SF4">
    <property type="entry name" value="METHYLTRANSFERASE TYPE 11 DOMAIN-CONTAINING PROTEIN"/>
    <property type="match status" value="1"/>
</dbReference>
<dbReference type="Proteomes" id="UP000469430">
    <property type="component" value="Unassembled WGS sequence"/>
</dbReference>
<dbReference type="AlphaFoldDB" id="A0A6I4TQH3"/>
<comment type="similarity">
    <text evidence="1">Belongs to the methyltransferase superfamily.</text>
</comment>
<feature type="domain" description="Methyltransferase type 11" evidence="4">
    <location>
        <begin position="54"/>
        <end position="150"/>
    </location>
</feature>
<dbReference type="EMBL" id="WTYJ01000001">
    <property type="protein sequence ID" value="MXO98405.1"/>
    <property type="molecule type" value="Genomic_DNA"/>
</dbReference>
<proteinExistence type="inferred from homology"/>
<dbReference type="InterPro" id="IPR013216">
    <property type="entry name" value="Methyltransf_11"/>
</dbReference>
<evidence type="ECO:0000256" key="3">
    <source>
        <dbReference type="ARBA" id="ARBA00022679"/>
    </source>
</evidence>
<keyword evidence="6" id="KW-1185">Reference proteome</keyword>
<dbReference type="InterPro" id="IPR051052">
    <property type="entry name" value="Diverse_substrate_MTase"/>
</dbReference>
<keyword evidence="3 5" id="KW-0808">Transferase</keyword>
<evidence type="ECO:0000256" key="2">
    <source>
        <dbReference type="ARBA" id="ARBA00022603"/>
    </source>
</evidence>
<evidence type="ECO:0000313" key="6">
    <source>
        <dbReference type="Proteomes" id="UP000469430"/>
    </source>
</evidence>
<dbReference type="RefSeq" id="WP_161390053.1">
    <property type="nucleotide sequence ID" value="NZ_JBHSCP010000001.1"/>
</dbReference>
<dbReference type="Gene3D" id="3.40.50.150">
    <property type="entry name" value="Vaccinia Virus protein VP39"/>
    <property type="match status" value="1"/>
</dbReference>
<dbReference type="PANTHER" id="PTHR44942">
    <property type="entry name" value="METHYLTRANSF_11 DOMAIN-CONTAINING PROTEIN"/>
    <property type="match status" value="1"/>
</dbReference>
<reference evidence="5 6" key="1">
    <citation type="submission" date="2019-12" db="EMBL/GenBank/DDBJ databases">
        <title>Genomic-based taxomic classification of the family Erythrobacteraceae.</title>
        <authorList>
            <person name="Xu L."/>
        </authorList>
    </citation>
    <scope>NUCLEOTIDE SEQUENCE [LARGE SCALE GENOMIC DNA]</scope>
    <source>
        <strain evidence="5 6">S36</strain>
    </source>
</reference>
<dbReference type="GO" id="GO:0032259">
    <property type="term" value="P:methylation"/>
    <property type="evidence" value="ECO:0007669"/>
    <property type="project" value="UniProtKB-KW"/>
</dbReference>
<evidence type="ECO:0000313" key="5">
    <source>
        <dbReference type="EMBL" id="MXO98405.1"/>
    </source>
</evidence>
<protein>
    <submittedName>
        <fullName evidence="5">Methyltransferase domain-containing protein</fullName>
    </submittedName>
</protein>
<dbReference type="Pfam" id="PF08241">
    <property type="entry name" value="Methyltransf_11"/>
    <property type="match status" value="1"/>
</dbReference>
<accession>A0A6I4TQH3</accession>
<gene>
    <name evidence="5" type="ORF">GRI97_05325</name>
</gene>
<dbReference type="OrthoDB" id="9787738at2"/>
<name>A0A6I4TQH3_9SPHN</name>
<dbReference type="InterPro" id="IPR029063">
    <property type="entry name" value="SAM-dependent_MTases_sf"/>
</dbReference>
<keyword evidence="2 5" id="KW-0489">Methyltransferase</keyword>
<organism evidence="5 6">
    <name type="scientific">Croceibacterium xixiisoli</name>
    <dbReference type="NCBI Taxonomy" id="1476466"/>
    <lineage>
        <taxon>Bacteria</taxon>
        <taxon>Pseudomonadati</taxon>
        <taxon>Pseudomonadota</taxon>
        <taxon>Alphaproteobacteria</taxon>
        <taxon>Sphingomonadales</taxon>
        <taxon>Erythrobacteraceae</taxon>
        <taxon>Croceibacterium</taxon>
    </lineage>
</organism>
<dbReference type="SUPFAM" id="SSF53335">
    <property type="entry name" value="S-adenosyl-L-methionine-dependent methyltransferases"/>
    <property type="match status" value="1"/>
</dbReference>
<comment type="caution">
    <text evidence="5">The sequence shown here is derived from an EMBL/GenBank/DDBJ whole genome shotgun (WGS) entry which is preliminary data.</text>
</comment>
<dbReference type="GO" id="GO:0008757">
    <property type="term" value="F:S-adenosylmethionine-dependent methyltransferase activity"/>
    <property type="evidence" value="ECO:0007669"/>
    <property type="project" value="InterPro"/>
</dbReference>